<evidence type="ECO:0000313" key="3">
    <source>
        <dbReference type="Proteomes" id="UP001604336"/>
    </source>
</evidence>
<reference evidence="3" key="1">
    <citation type="submission" date="2024-07" db="EMBL/GenBank/DDBJ databases">
        <title>Two chromosome-level genome assemblies of Korean endemic species Abeliophyllum distichum and Forsythia ovata (Oleaceae).</title>
        <authorList>
            <person name="Jang H."/>
        </authorList>
    </citation>
    <scope>NUCLEOTIDE SEQUENCE [LARGE SCALE GENOMIC DNA]</scope>
</reference>
<proteinExistence type="predicted"/>
<feature type="compositionally biased region" description="Polar residues" evidence="1">
    <location>
        <begin position="32"/>
        <end position="51"/>
    </location>
</feature>
<accession>A0ABD1W0E6</accession>
<dbReference type="Proteomes" id="UP001604336">
    <property type="component" value="Unassembled WGS sequence"/>
</dbReference>
<gene>
    <name evidence="2" type="ORF">Adt_03954</name>
</gene>
<dbReference type="AlphaFoldDB" id="A0ABD1W0E6"/>
<organism evidence="2 3">
    <name type="scientific">Abeliophyllum distichum</name>
    <dbReference type="NCBI Taxonomy" id="126358"/>
    <lineage>
        <taxon>Eukaryota</taxon>
        <taxon>Viridiplantae</taxon>
        <taxon>Streptophyta</taxon>
        <taxon>Embryophyta</taxon>
        <taxon>Tracheophyta</taxon>
        <taxon>Spermatophyta</taxon>
        <taxon>Magnoliopsida</taxon>
        <taxon>eudicotyledons</taxon>
        <taxon>Gunneridae</taxon>
        <taxon>Pentapetalae</taxon>
        <taxon>asterids</taxon>
        <taxon>lamiids</taxon>
        <taxon>Lamiales</taxon>
        <taxon>Oleaceae</taxon>
        <taxon>Forsythieae</taxon>
        <taxon>Abeliophyllum</taxon>
    </lineage>
</organism>
<dbReference type="GO" id="GO:0003964">
    <property type="term" value="F:RNA-directed DNA polymerase activity"/>
    <property type="evidence" value="ECO:0007669"/>
    <property type="project" value="UniProtKB-KW"/>
</dbReference>
<protein>
    <submittedName>
        <fullName evidence="2">Reverse transcriptase Ty1/copia-type domain-containing protein</fullName>
    </submittedName>
</protein>
<keyword evidence="2" id="KW-0548">Nucleotidyltransferase</keyword>
<sequence length="138" mass="14799">MPPPSPAPNSRHILQSGSTSYIICTYPVDESLQATNSHTGPSPSHSDFSPTSPEPITELPMVDRTPIAFAPLGSHPMLTRAKAGIFKMRHPVHLGLVSSSRLLSAPLASTELKGFKPFKSAAKNPTWISAMDEEVQAL</sequence>
<keyword evidence="2" id="KW-0695">RNA-directed DNA polymerase</keyword>
<keyword evidence="2" id="KW-0808">Transferase</keyword>
<keyword evidence="3" id="KW-1185">Reference proteome</keyword>
<feature type="region of interest" description="Disordered" evidence="1">
    <location>
        <begin position="32"/>
        <end position="57"/>
    </location>
</feature>
<name>A0ABD1W0E6_9LAMI</name>
<comment type="caution">
    <text evidence="2">The sequence shown here is derived from an EMBL/GenBank/DDBJ whole genome shotgun (WGS) entry which is preliminary data.</text>
</comment>
<evidence type="ECO:0000256" key="1">
    <source>
        <dbReference type="SAM" id="MobiDB-lite"/>
    </source>
</evidence>
<dbReference type="EMBL" id="JBFOLK010000001">
    <property type="protein sequence ID" value="KAL2542976.1"/>
    <property type="molecule type" value="Genomic_DNA"/>
</dbReference>
<evidence type="ECO:0000313" key="2">
    <source>
        <dbReference type="EMBL" id="KAL2542976.1"/>
    </source>
</evidence>